<dbReference type="NCBIfam" id="TIGR04274">
    <property type="entry name" value="hypoxanDNAglyco"/>
    <property type="match status" value="1"/>
</dbReference>
<evidence type="ECO:0000313" key="2">
    <source>
        <dbReference type="EMBL" id="NHZ88653.1"/>
    </source>
</evidence>
<dbReference type="InterPro" id="IPR036895">
    <property type="entry name" value="Uracil-DNA_glycosylase-like_sf"/>
</dbReference>
<proteinExistence type="predicted"/>
<evidence type="ECO:0000313" key="3">
    <source>
        <dbReference type="Proteomes" id="UP000609726"/>
    </source>
</evidence>
<organism evidence="2 3">
    <name type="scientific">Massilia mucilaginosa</name>
    <dbReference type="NCBI Taxonomy" id="2609282"/>
    <lineage>
        <taxon>Bacteria</taxon>
        <taxon>Pseudomonadati</taxon>
        <taxon>Pseudomonadota</taxon>
        <taxon>Betaproteobacteria</taxon>
        <taxon>Burkholderiales</taxon>
        <taxon>Oxalobacteraceae</taxon>
        <taxon>Telluria group</taxon>
        <taxon>Massilia</taxon>
    </lineage>
</organism>
<evidence type="ECO:0000259" key="1">
    <source>
        <dbReference type="SMART" id="SM00986"/>
    </source>
</evidence>
<keyword evidence="3" id="KW-1185">Reference proteome</keyword>
<dbReference type="SUPFAM" id="SSF52141">
    <property type="entry name" value="Uracil-DNA glycosylase-like"/>
    <property type="match status" value="1"/>
</dbReference>
<dbReference type="Pfam" id="PF03167">
    <property type="entry name" value="UDG"/>
    <property type="match status" value="1"/>
</dbReference>
<dbReference type="EC" id="3.2.2.15" evidence="2"/>
<gene>
    <name evidence="2" type="ORF">F2P45_06390</name>
</gene>
<dbReference type="InterPro" id="IPR005122">
    <property type="entry name" value="Uracil-DNA_glycosylase-like"/>
</dbReference>
<reference evidence="2 3" key="1">
    <citation type="submission" date="2019-10" db="EMBL/GenBank/DDBJ databases">
        <title>Taxonomy of Antarctic Massilia spp.: description of Massilia rubra sp. nov., Massilia aquatica sp. nov., Massilia mucilaginosa sp. nov., Massilia frigida sp. nov. isolated from streams, lakes and regoliths.</title>
        <authorList>
            <person name="Holochova P."/>
            <person name="Sedlacek I."/>
            <person name="Kralova S."/>
            <person name="Maslanova I."/>
            <person name="Busse H.-J."/>
            <person name="Stankova E."/>
            <person name="Vrbovska V."/>
            <person name="Kovarovic V."/>
            <person name="Bartak M."/>
            <person name="Svec P."/>
            <person name="Pantucek R."/>
        </authorList>
    </citation>
    <scope>NUCLEOTIDE SEQUENCE [LARGE SCALE GENOMIC DNA]</scope>
    <source>
        <strain evidence="2 3">CCM 8733</strain>
    </source>
</reference>
<dbReference type="Gene3D" id="3.40.470.10">
    <property type="entry name" value="Uracil-DNA glycosylase-like domain"/>
    <property type="match status" value="1"/>
</dbReference>
<comment type="caution">
    <text evidence="2">The sequence shown here is derived from an EMBL/GenBank/DDBJ whole genome shotgun (WGS) entry which is preliminary data.</text>
</comment>
<keyword evidence="2" id="KW-0378">Hydrolase</keyword>
<name>A0ABX0NP69_9BURK</name>
<dbReference type="Proteomes" id="UP000609726">
    <property type="component" value="Unassembled WGS sequence"/>
</dbReference>
<protein>
    <submittedName>
        <fullName evidence="2">DNA-deoxyinosine glycosylase</fullName>
        <ecNumber evidence="2">3.2.2.15</ecNumber>
    </submittedName>
</protein>
<dbReference type="CDD" id="cd10032">
    <property type="entry name" value="UDG-F6_HDG"/>
    <property type="match status" value="1"/>
</dbReference>
<sequence>MNDFQLANLEAEADADALKRCFAPVVDAHTRILVLGSLPGERSLAQQQYYGNRQNRFWVLMSEVTGVNLVALDYEARLAALLAHGIGLWDVVAQARREGSLDSQIRGHVGNDLVGLVESLPQLRTIAFNGGTAARLGMKTLGELAQRYRIVNLPSSSPAYTAPYAEKLLVWRMLGDDVLHSARPPA</sequence>
<dbReference type="InterPro" id="IPR026353">
    <property type="entry name" value="Hypoxan-DNA_Glyclase"/>
</dbReference>
<dbReference type="RefSeq" id="WP_166871637.1">
    <property type="nucleotide sequence ID" value="NZ_WHJH01000005.1"/>
</dbReference>
<dbReference type="EMBL" id="WHJH01000005">
    <property type="protein sequence ID" value="NHZ88653.1"/>
    <property type="molecule type" value="Genomic_DNA"/>
</dbReference>
<dbReference type="GO" id="GO:0033958">
    <property type="term" value="F:DNA-deoxyinosine glycosylase activity"/>
    <property type="evidence" value="ECO:0007669"/>
    <property type="project" value="UniProtKB-EC"/>
</dbReference>
<accession>A0ABX0NP69</accession>
<dbReference type="SMART" id="SM00986">
    <property type="entry name" value="UDG"/>
    <property type="match status" value="1"/>
</dbReference>
<keyword evidence="2" id="KW-0326">Glycosidase</keyword>
<feature type="domain" description="Uracil-DNA glycosylase-like" evidence="1">
    <location>
        <begin position="23"/>
        <end position="174"/>
    </location>
</feature>
<dbReference type="SMART" id="SM00987">
    <property type="entry name" value="UreE_C"/>
    <property type="match status" value="1"/>
</dbReference>